<comment type="similarity">
    <text evidence="1">Belongs to the putative lipase ROG1 family.</text>
</comment>
<feature type="domain" description="Nephrocystin 3-like N-terminal" evidence="4">
    <location>
        <begin position="322"/>
        <end position="486"/>
    </location>
</feature>
<dbReference type="AlphaFoldDB" id="A0AAE0LRR6"/>
<evidence type="ECO:0000256" key="1">
    <source>
        <dbReference type="ARBA" id="ARBA00007920"/>
    </source>
</evidence>
<evidence type="ECO:0000313" key="5">
    <source>
        <dbReference type="EMBL" id="KAK3295426.1"/>
    </source>
</evidence>
<evidence type="ECO:0000313" key="6">
    <source>
        <dbReference type="Proteomes" id="UP001278766"/>
    </source>
</evidence>
<dbReference type="Pfam" id="PF24883">
    <property type="entry name" value="NPHP3_N"/>
    <property type="match status" value="1"/>
</dbReference>
<evidence type="ECO:0008006" key="7">
    <source>
        <dbReference type="Google" id="ProtNLM"/>
    </source>
</evidence>
<comment type="caution">
    <text evidence="5">The sequence shown here is derived from an EMBL/GenBank/DDBJ whole genome shotgun (WGS) entry which is preliminary data.</text>
</comment>
<accession>A0AAE0LRR6</accession>
<feature type="domain" description="DUF676" evidence="3">
    <location>
        <begin position="86"/>
        <end position="175"/>
    </location>
</feature>
<dbReference type="PANTHER" id="PTHR10039:SF14">
    <property type="entry name" value="NACHT DOMAIN-CONTAINING PROTEIN"/>
    <property type="match status" value="1"/>
</dbReference>
<keyword evidence="6" id="KW-1185">Reference proteome</keyword>
<reference evidence="5" key="2">
    <citation type="submission" date="2023-06" db="EMBL/GenBank/DDBJ databases">
        <authorList>
            <consortium name="Lawrence Berkeley National Laboratory"/>
            <person name="Haridas S."/>
            <person name="Hensen N."/>
            <person name="Bonometti L."/>
            <person name="Westerberg I."/>
            <person name="Brannstrom I.O."/>
            <person name="Guillou S."/>
            <person name="Cros-Aarteil S."/>
            <person name="Calhoun S."/>
            <person name="Kuo A."/>
            <person name="Mondo S."/>
            <person name="Pangilinan J."/>
            <person name="Riley R."/>
            <person name="Labutti K."/>
            <person name="Andreopoulos B."/>
            <person name="Lipzen A."/>
            <person name="Chen C."/>
            <person name="Yanf M."/>
            <person name="Daum C."/>
            <person name="Ng V."/>
            <person name="Clum A."/>
            <person name="Steindorff A."/>
            <person name="Ohm R."/>
            <person name="Martin F."/>
            <person name="Silar P."/>
            <person name="Natvig D."/>
            <person name="Lalanne C."/>
            <person name="Gautier V."/>
            <person name="Ament-Velasquez S.L."/>
            <person name="Kruys A."/>
            <person name="Hutchinson M.I."/>
            <person name="Powell A.J."/>
            <person name="Barry K."/>
            <person name="Miller A.N."/>
            <person name="Grigoriev I.V."/>
            <person name="Debuchy R."/>
            <person name="Gladieux P."/>
            <person name="Thoren M.H."/>
            <person name="Johannesson H."/>
        </authorList>
    </citation>
    <scope>NUCLEOTIDE SEQUENCE</scope>
    <source>
        <strain evidence="5">CBS 168.71</strain>
    </source>
</reference>
<dbReference type="SUPFAM" id="SSF53474">
    <property type="entry name" value="alpha/beta-Hydrolases"/>
    <property type="match status" value="1"/>
</dbReference>
<sequence>MLSHNEAFSTQDYDSTSLELFYPLNDVTRNVKADIILVPGLGGDYIGTWKADDEFETVWPKDLLPLPNYIPGVRVLSFRYNTSLNGTTSDAGIRDHANDLLVWLYNDREDDESASLRPLVFVGHSLGGIIVKSALTKMAHDNKYQNLWDASRGVMFFATPHFGLNKDKWLQFAYRVLLRRAPSKGVVPTENMLDELKVNSGILDRVSEDFLPLQPELSFVTFVENTPMKGMEELMVDRVYGLTRTPTEFPRRLSGDHIGLCQFKNHDDDLGEFELVQDGIRSLINDEPRAVHRLKYQEKRALYSLCPTSFHCHSRDTNPTKETCGWIFKTQEMERWLINDSGKEKLWISGPAGCGKSFLAQHIITKLHEGKSSTQHGVVHCSLSDSHPSRGNLEALLRATLHQALHHVPELVTTFLLPTFEEAQIREHDEQEIWTRHVLITIWADAMAEVMARRPLSFVIDGLDEISKECQDTFFDCLGKLPQKTRAAFERLKRGPGEPHPPKMKLLALSRGDEDIRERLGRLGFKSYDVQPKDTKEDIKKTVWAGMSSLWKARGRNTDAPSQRICNKIADDSNGSYLWSSLVVEILRRGRMTSEKQILFLLERYVPGDVDDLYSHILLGLNQNPRSSTFVKQVLQWAIFQQEGLKLSEFTIANALAKATAQHPHQTITPEILASCLDDNIKLRVEFHCGHLVKFQDDGRLSLIHRTLKHHLTKHLHTDLNPLSSSNPSPSSPDAGFFLDPKTTHASLANLCIAYLTMPCFDISTPPSTPLTSPSFESRLRHRIKTHPFLRYAALHWHKHLALAGEAWPGSQQAESMLTRRAWLVDGASGYGQCWTEVWWFFVRGVAQDFPVGGELAGRVVEAALGSVAASASDSAPAVEVGVE</sequence>
<evidence type="ECO:0000259" key="4">
    <source>
        <dbReference type="Pfam" id="PF24883"/>
    </source>
</evidence>
<dbReference type="PANTHER" id="PTHR10039">
    <property type="entry name" value="AMELOGENIN"/>
    <property type="match status" value="1"/>
</dbReference>
<dbReference type="InterPro" id="IPR029058">
    <property type="entry name" value="AB_hydrolase_fold"/>
</dbReference>
<proteinExistence type="inferred from homology"/>
<dbReference type="InterPro" id="IPR056884">
    <property type="entry name" value="NPHP3-like_N"/>
</dbReference>
<feature type="non-terminal residue" evidence="5">
    <location>
        <position position="884"/>
    </location>
</feature>
<dbReference type="Proteomes" id="UP001278766">
    <property type="component" value="Unassembled WGS sequence"/>
</dbReference>
<reference evidence="5" key="1">
    <citation type="journal article" date="2023" name="Mol. Phylogenet. Evol.">
        <title>Genome-scale phylogeny and comparative genomics of the fungal order Sordariales.</title>
        <authorList>
            <person name="Hensen N."/>
            <person name="Bonometti L."/>
            <person name="Westerberg I."/>
            <person name="Brannstrom I.O."/>
            <person name="Guillou S."/>
            <person name="Cros-Aarteil S."/>
            <person name="Calhoun S."/>
            <person name="Haridas S."/>
            <person name="Kuo A."/>
            <person name="Mondo S."/>
            <person name="Pangilinan J."/>
            <person name="Riley R."/>
            <person name="LaButti K."/>
            <person name="Andreopoulos B."/>
            <person name="Lipzen A."/>
            <person name="Chen C."/>
            <person name="Yan M."/>
            <person name="Daum C."/>
            <person name="Ng V."/>
            <person name="Clum A."/>
            <person name="Steindorff A."/>
            <person name="Ohm R.A."/>
            <person name="Martin F."/>
            <person name="Silar P."/>
            <person name="Natvig D.O."/>
            <person name="Lalanne C."/>
            <person name="Gautier V."/>
            <person name="Ament-Velasquez S.L."/>
            <person name="Kruys A."/>
            <person name="Hutchinson M.I."/>
            <person name="Powell A.J."/>
            <person name="Barry K."/>
            <person name="Miller A.N."/>
            <person name="Grigoriev I.V."/>
            <person name="Debuchy R."/>
            <person name="Gladieux P."/>
            <person name="Hiltunen Thoren M."/>
            <person name="Johannesson H."/>
        </authorList>
    </citation>
    <scope>NUCLEOTIDE SEQUENCE</scope>
    <source>
        <strain evidence="5">CBS 168.71</strain>
    </source>
</reference>
<dbReference type="InterPro" id="IPR007751">
    <property type="entry name" value="DUF676_lipase-like"/>
</dbReference>
<dbReference type="Gene3D" id="3.40.50.1820">
    <property type="entry name" value="alpha/beta hydrolase"/>
    <property type="match status" value="1"/>
</dbReference>
<dbReference type="EMBL" id="JAUEPN010000004">
    <property type="protein sequence ID" value="KAK3295426.1"/>
    <property type="molecule type" value="Genomic_DNA"/>
</dbReference>
<protein>
    <recommendedName>
        <fullName evidence="7">NACHT domain-containing protein</fullName>
    </recommendedName>
</protein>
<dbReference type="Gene3D" id="3.40.50.300">
    <property type="entry name" value="P-loop containing nucleotide triphosphate hydrolases"/>
    <property type="match status" value="1"/>
</dbReference>
<organism evidence="5 6">
    <name type="scientific">Chaetomium fimeti</name>
    <dbReference type="NCBI Taxonomy" id="1854472"/>
    <lineage>
        <taxon>Eukaryota</taxon>
        <taxon>Fungi</taxon>
        <taxon>Dikarya</taxon>
        <taxon>Ascomycota</taxon>
        <taxon>Pezizomycotina</taxon>
        <taxon>Sordariomycetes</taxon>
        <taxon>Sordariomycetidae</taxon>
        <taxon>Sordariales</taxon>
        <taxon>Chaetomiaceae</taxon>
        <taxon>Chaetomium</taxon>
    </lineage>
</organism>
<dbReference type="GeneID" id="87838184"/>
<evidence type="ECO:0000259" key="3">
    <source>
        <dbReference type="Pfam" id="PF05057"/>
    </source>
</evidence>
<name>A0AAE0LRR6_9PEZI</name>
<dbReference type="Pfam" id="PF05057">
    <property type="entry name" value="DUF676"/>
    <property type="match status" value="1"/>
</dbReference>
<gene>
    <name evidence="5" type="ORF">B0H64DRAFT_340878</name>
</gene>
<dbReference type="RefSeq" id="XP_062658940.1">
    <property type="nucleotide sequence ID" value="XM_062801236.1"/>
</dbReference>
<dbReference type="InterPro" id="IPR027417">
    <property type="entry name" value="P-loop_NTPase"/>
</dbReference>
<evidence type="ECO:0000256" key="2">
    <source>
        <dbReference type="ARBA" id="ARBA00022737"/>
    </source>
</evidence>
<keyword evidence="2" id="KW-0677">Repeat</keyword>
<dbReference type="SUPFAM" id="SSF52540">
    <property type="entry name" value="P-loop containing nucleoside triphosphate hydrolases"/>
    <property type="match status" value="1"/>
</dbReference>